<sequence>MTIEKVDLLPLTLIDDDELSHVIFKAIMRNHYRHIPVNTYLRPLEVVDMITSNTFRASVIILDINMPVMTGWDFLRQLQALNVQLPVFMLSSSDDPRDIKRASEFSNVVRYFVKPLRIQDLDVIVKTARNSP</sequence>
<dbReference type="PROSITE" id="PS50110">
    <property type="entry name" value="RESPONSE_REGULATORY"/>
    <property type="match status" value="1"/>
</dbReference>
<gene>
    <name evidence="3" type="ORF">KK083_26035</name>
</gene>
<dbReference type="Proteomes" id="UP001319200">
    <property type="component" value="Unassembled WGS sequence"/>
</dbReference>
<evidence type="ECO:0000256" key="1">
    <source>
        <dbReference type="PROSITE-ProRule" id="PRU00169"/>
    </source>
</evidence>
<dbReference type="EMBL" id="JAHESF010000039">
    <property type="protein sequence ID" value="MBT1700374.1"/>
    <property type="molecule type" value="Genomic_DNA"/>
</dbReference>
<accession>A0AAP2GLQ9</accession>
<evidence type="ECO:0000259" key="2">
    <source>
        <dbReference type="PROSITE" id="PS50110"/>
    </source>
</evidence>
<protein>
    <submittedName>
        <fullName evidence="3">Response regulator</fullName>
    </submittedName>
</protein>
<proteinExistence type="predicted"/>
<dbReference type="InterPro" id="IPR001789">
    <property type="entry name" value="Sig_transdc_resp-reg_receiver"/>
</dbReference>
<keyword evidence="4" id="KW-1185">Reference proteome</keyword>
<comment type="caution">
    <text evidence="3">The sequence shown here is derived from an EMBL/GenBank/DDBJ whole genome shotgun (WGS) entry which is preliminary data.</text>
</comment>
<dbReference type="Gene3D" id="3.40.50.2300">
    <property type="match status" value="1"/>
</dbReference>
<dbReference type="RefSeq" id="WP_262899610.1">
    <property type="nucleotide sequence ID" value="NZ_JAHESF010000039.1"/>
</dbReference>
<dbReference type="InterPro" id="IPR011006">
    <property type="entry name" value="CheY-like_superfamily"/>
</dbReference>
<dbReference type="PANTHER" id="PTHR43228">
    <property type="entry name" value="TWO-COMPONENT RESPONSE REGULATOR"/>
    <property type="match status" value="1"/>
</dbReference>
<keyword evidence="1" id="KW-0597">Phosphoprotein</keyword>
<dbReference type="SUPFAM" id="SSF52172">
    <property type="entry name" value="CheY-like"/>
    <property type="match status" value="1"/>
</dbReference>
<dbReference type="PANTHER" id="PTHR43228:SF1">
    <property type="entry name" value="TWO-COMPONENT RESPONSE REGULATOR ARR22"/>
    <property type="match status" value="1"/>
</dbReference>
<reference evidence="3 4" key="1">
    <citation type="submission" date="2021-05" db="EMBL/GenBank/DDBJ databases">
        <title>A Polyphasic approach of four new species of the genus Ohtaekwangia: Ohtaekwangia histidinii sp. nov., Ohtaekwangia cretensis sp. nov., Ohtaekwangia indiensis sp. nov., Ohtaekwangia reichenbachii sp. nov. from diverse environment.</title>
        <authorList>
            <person name="Octaviana S."/>
        </authorList>
    </citation>
    <scope>NUCLEOTIDE SEQUENCE [LARGE SCALE GENOMIC DNA]</scope>
    <source>
        <strain evidence="3 4">PWU4</strain>
    </source>
</reference>
<feature type="domain" description="Response regulatory" evidence="2">
    <location>
        <begin position="10"/>
        <end position="129"/>
    </location>
</feature>
<feature type="modified residue" description="4-aspartylphosphate" evidence="1">
    <location>
        <position position="63"/>
    </location>
</feature>
<organism evidence="3 4">
    <name type="scientific">Chryseosolibacter histidini</name>
    <dbReference type="NCBI Taxonomy" id="2782349"/>
    <lineage>
        <taxon>Bacteria</taxon>
        <taxon>Pseudomonadati</taxon>
        <taxon>Bacteroidota</taxon>
        <taxon>Cytophagia</taxon>
        <taxon>Cytophagales</taxon>
        <taxon>Chryseotaleaceae</taxon>
        <taxon>Chryseosolibacter</taxon>
    </lineage>
</organism>
<dbReference type="AlphaFoldDB" id="A0AAP2GLQ9"/>
<dbReference type="InterPro" id="IPR052048">
    <property type="entry name" value="ST_Response_Regulator"/>
</dbReference>
<dbReference type="SMART" id="SM00448">
    <property type="entry name" value="REC"/>
    <property type="match status" value="1"/>
</dbReference>
<dbReference type="Pfam" id="PF00072">
    <property type="entry name" value="Response_reg"/>
    <property type="match status" value="1"/>
</dbReference>
<name>A0AAP2GLQ9_9BACT</name>
<evidence type="ECO:0000313" key="3">
    <source>
        <dbReference type="EMBL" id="MBT1700374.1"/>
    </source>
</evidence>
<dbReference type="GO" id="GO:0000160">
    <property type="term" value="P:phosphorelay signal transduction system"/>
    <property type="evidence" value="ECO:0007669"/>
    <property type="project" value="InterPro"/>
</dbReference>
<evidence type="ECO:0000313" key="4">
    <source>
        <dbReference type="Proteomes" id="UP001319200"/>
    </source>
</evidence>